<feature type="domain" description="Reverse transcriptase zinc-binding" evidence="2">
    <location>
        <begin position="519"/>
        <end position="578"/>
    </location>
</feature>
<protein>
    <recommendedName>
        <fullName evidence="2">Reverse transcriptase zinc-binding domain-containing protein</fullName>
    </recommendedName>
</protein>
<dbReference type="GO" id="GO:0003690">
    <property type="term" value="F:double-stranded DNA binding"/>
    <property type="evidence" value="ECO:0007669"/>
    <property type="project" value="InterPro"/>
</dbReference>
<gene>
    <name evidence="3" type="ORF">HPB52_023343</name>
</gene>
<reference evidence="3" key="2">
    <citation type="submission" date="2021-09" db="EMBL/GenBank/DDBJ databases">
        <authorList>
            <person name="Jia N."/>
            <person name="Wang J."/>
            <person name="Shi W."/>
            <person name="Du L."/>
            <person name="Sun Y."/>
            <person name="Zhan W."/>
            <person name="Jiang J."/>
            <person name="Wang Q."/>
            <person name="Zhang B."/>
            <person name="Ji P."/>
            <person name="Sakyi L.B."/>
            <person name="Cui X."/>
            <person name="Yuan T."/>
            <person name="Jiang B."/>
            <person name="Yang W."/>
            <person name="Lam T.T.-Y."/>
            <person name="Chang Q."/>
            <person name="Ding S."/>
            <person name="Wang X."/>
            <person name="Zhu J."/>
            <person name="Ruan X."/>
            <person name="Zhao L."/>
            <person name="Wei J."/>
            <person name="Que T."/>
            <person name="Du C."/>
            <person name="Cheng J."/>
            <person name="Dai P."/>
            <person name="Han X."/>
            <person name="Huang E."/>
            <person name="Gao Y."/>
            <person name="Liu J."/>
            <person name="Shao H."/>
            <person name="Ye R."/>
            <person name="Li L."/>
            <person name="Wei W."/>
            <person name="Wang X."/>
            <person name="Wang C."/>
            <person name="Huo Q."/>
            <person name="Li W."/>
            <person name="Guo W."/>
            <person name="Chen H."/>
            <person name="Chen S."/>
            <person name="Zhou L."/>
            <person name="Zhou L."/>
            <person name="Ni X."/>
            <person name="Tian J."/>
            <person name="Zhou Y."/>
            <person name="Sheng Y."/>
            <person name="Liu T."/>
            <person name="Pan Y."/>
            <person name="Xia L."/>
            <person name="Li J."/>
            <person name="Zhao F."/>
            <person name="Cao W."/>
        </authorList>
    </citation>
    <scope>NUCLEOTIDE SEQUENCE</scope>
    <source>
        <strain evidence="3">Rsan-2018</strain>
        <tissue evidence="3">Larvae</tissue>
    </source>
</reference>
<organism evidence="3 4">
    <name type="scientific">Rhipicephalus sanguineus</name>
    <name type="common">Brown dog tick</name>
    <name type="synonym">Ixodes sanguineus</name>
    <dbReference type="NCBI Taxonomy" id="34632"/>
    <lineage>
        <taxon>Eukaryota</taxon>
        <taxon>Metazoa</taxon>
        <taxon>Ecdysozoa</taxon>
        <taxon>Arthropoda</taxon>
        <taxon>Chelicerata</taxon>
        <taxon>Arachnida</taxon>
        <taxon>Acari</taxon>
        <taxon>Parasitiformes</taxon>
        <taxon>Ixodida</taxon>
        <taxon>Ixodoidea</taxon>
        <taxon>Ixodidae</taxon>
        <taxon>Rhipicephalinae</taxon>
        <taxon>Rhipicephalus</taxon>
        <taxon>Rhipicephalus</taxon>
    </lineage>
</organism>
<name>A0A9D4T6F6_RHISA</name>
<feature type="compositionally biased region" description="Basic residues" evidence="1">
    <location>
        <begin position="795"/>
        <end position="810"/>
    </location>
</feature>
<dbReference type="SUPFAM" id="SSF56219">
    <property type="entry name" value="DNase I-like"/>
    <property type="match status" value="1"/>
</dbReference>
<dbReference type="Pfam" id="PF13966">
    <property type="entry name" value="zf-RVT"/>
    <property type="match status" value="1"/>
</dbReference>
<dbReference type="Proteomes" id="UP000821837">
    <property type="component" value="Chromosome 11"/>
</dbReference>
<proteinExistence type="predicted"/>
<dbReference type="GO" id="GO:0002218">
    <property type="term" value="P:activation of innate immune response"/>
    <property type="evidence" value="ECO:0007669"/>
    <property type="project" value="InterPro"/>
</dbReference>
<dbReference type="InterPro" id="IPR036691">
    <property type="entry name" value="Endo/exonu/phosph_ase_sf"/>
</dbReference>
<dbReference type="InterPro" id="IPR042509">
    <property type="entry name" value="ZCCHC3"/>
</dbReference>
<reference evidence="3" key="1">
    <citation type="journal article" date="2020" name="Cell">
        <title>Large-Scale Comparative Analyses of Tick Genomes Elucidate Their Genetic Diversity and Vector Capacities.</title>
        <authorList>
            <consortium name="Tick Genome and Microbiome Consortium (TIGMIC)"/>
            <person name="Jia N."/>
            <person name="Wang J."/>
            <person name="Shi W."/>
            <person name="Du L."/>
            <person name="Sun Y."/>
            <person name="Zhan W."/>
            <person name="Jiang J.F."/>
            <person name="Wang Q."/>
            <person name="Zhang B."/>
            <person name="Ji P."/>
            <person name="Bell-Sakyi L."/>
            <person name="Cui X.M."/>
            <person name="Yuan T.T."/>
            <person name="Jiang B.G."/>
            <person name="Yang W.F."/>
            <person name="Lam T.T."/>
            <person name="Chang Q.C."/>
            <person name="Ding S.J."/>
            <person name="Wang X.J."/>
            <person name="Zhu J.G."/>
            <person name="Ruan X.D."/>
            <person name="Zhao L."/>
            <person name="Wei J.T."/>
            <person name="Ye R.Z."/>
            <person name="Que T.C."/>
            <person name="Du C.H."/>
            <person name="Zhou Y.H."/>
            <person name="Cheng J.X."/>
            <person name="Dai P.F."/>
            <person name="Guo W.B."/>
            <person name="Han X.H."/>
            <person name="Huang E.J."/>
            <person name="Li L.F."/>
            <person name="Wei W."/>
            <person name="Gao Y.C."/>
            <person name="Liu J.Z."/>
            <person name="Shao H.Z."/>
            <person name="Wang X."/>
            <person name="Wang C.C."/>
            <person name="Yang T.C."/>
            <person name="Huo Q.B."/>
            <person name="Li W."/>
            <person name="Chen H.Y."/>
            <person name="Chen S.E."/>
            <person name="Zhou L.G."/>
            <person name="Ni X.B."/>
            <person name="Tian J.H."/>
            <person name="Sheng Y."/>
            <person name="Liu T."/>
            <person name="Pan Y.S."/>
            <person name="Xia L.Y."/>
            <person name="Li J."/>
            <person name="Zhao F."/>
            <person name="Cao W.C."/>
        </authorList>
    </citation>
    <scope>NUCLEOTIDE SEQUENCE</scope>
    <source>
        <strain evidence="3">Rsan-2018</strain>
    </source>
</reference>
<dbReference type="EMBL" id="JABSTV010001247">
    <property type="protein sequence ID" value="KAH7973278.1"/>
    <property type="molecule type" value="Genomic_DNA"/>
</dbReference>
<evidence type="ECO:0000313" key="3">
    <source>
        <dbReference type="EMBL" id="KAH7973278.1"/>
    </source>
</evidence>
<accession>A0A9D4T6F6</accession>
<evidence type="ECO:0000313" key="4">
    <source>
        <dbReference type="Proteomes" id="UP000821837"/>
    </source>
</evidence>
<dbReference type="PANTHER" id="PTHR22639:SF3">
    <property type="entry name" value="ZINC FINGER CCHC DOMAIN-CONTAINING PROTEIN 3"/>
    <property type="match status" value="1"/>
</dbReference>
<dbReference type="PANTHER" id="PTHR22639">
    <property type="entry name" value="GAG-RELATED PROTEIN"/>
    <property type="match status" value="1"/>
</dbReference>
<sequence length="810" mass="90843">MYHSRELVKILRHLSFTDVWVYLHNDHFEPTRTSTTTASRIDRVYLPDLLLPSLEDCSVLKLPSALQGKTDHAPLAVTVRGKPGPAPNNTSWRIDSALLEDEESVERIKERLQASIESMRNLNPEEWDKQKETWKGILQEEGRTRKRRLTAEINETLRRMQIIKNADTLTFCTNGSISRDSTEIEQIFREHFKAQFGETEAGDTATVRGKTEELCQALQRIDEEEVSSICEEVTIEEIRCAIGNMPPNSAPGVDGLAASFYATFLETVGEALVAVVNTVIKQHKKPASFGKGRIVLILKAVTMVKVLGVYFSGEGVAAPTWQKALERAKQAAARIQQVDLTLREKALAIKTSVCAFAGYASRVAVIPSRIAVKLNKVTNNLMWNGKPPPVKRNLLQLPETSGGLGLPHVMTTCKIRALKTARSLYQAPEYTGKNLLMYWCSTNNHFLGADRHPGPQAEFPSAFYKAAANKMKMLAKEAPTSDVDKDPAARIVEMVTFSQLSPEEKQKIEDLRLGKAKMNRSLPHEVHEFNWKRIWKVLPTRERLHHLGIVPSARCPNCRCEESQQHALFECIAAKPIWRLVARRCEDPGPRLLSQRPPERPQPPPATRRLQYLLSQPSTSVQPVLHDTSPTTTHAHPACGDAHYNGHQYRAPDETLSNALAQYGKVKSITFATVASRHNKLNGVRVVKLQVTRPVPNFVTIAGHRVMCEYRGMRRVCAWCGDTGHMASACTAKYCKRCGTFGHEKEGCDAECKRTPPHMTKTVPDYWDSEGQWEMEDARVAPTPPPNPNRGTVERRRHERHKHGRGPGNG</sequence>
<dbReference type="GO" id="GO:0003723">
    <property type="term" value="F:RNA binding"/>
    <property type="evidence" value="ECO:0007669"/>
    <property type="project" value="InterPro"/>
</dbReference>
<feature type="region of interest" description="Disordered" evidence="1">
    <location>
        <begin position="764"/>
        <end position="810"/>
    </location>
</feature>
<dbReference type="InterPro" id="IPR026960">
    <property type="entry name" value="RVT-Znf"/>
</dbReference>
<dbReference type="Gene3D" id="3.60.10.10">
    <property type="entry name" value="Endonuclease/exonuclease/phosphatase"/>
    <property type="match status" value="1"/>
</dbReference>
<evidence type="ECO:0000256" key="1">
    <source>
        <dbReference type="SAM" id="MobiDB-lite"/>
    </source>
</evidence>
<dbReference type="AlphaFoldDB" id="A0A9D4T6F6"/>
<dbReference type="VEuPathDB" id="VectorBase:RSAN_031785"/>
<comment type="caution">
    <text evidence="3">The sequence shown here is derived from an EMBL/GenBank/DDBJ whole genome shotgun (WGS) entry which is preliminary data.</text>
</comment>
<evidence type="ECO:0000259" key="2">
    <source>
        <dbReference type="Pfam" id="PF13966"/>
    </source>
</evidence>
<keyword evidence="4" id="KW-1185">Reference proteome</keyword>